<dbReference type="AlphaFoldDB" id="A0A6J7UCH6"/>
<dbReference type="InterPro" id="IPR036291">
    <property type="entry name" value="NAD(P)-bd_dom_sf"/>
</dbReference>
<protein>
    <submittedName>
        <fullName evidence="3">Unannotated protein</fullName>
    </submittedName>
</protein>
<dbReference type="PRINTS" id="PR00081">
    <property type="entry name" value="GDHRDH"/>
</dbReference>
<dbReference type="PRINTS" id="PR00080">
    <property type="entry name" value="SDRFAMILY"/>
</dbReference>
<comment type="similarity">
    <text evidence="1">Belongs to the short-chain dehydrogenases/reductases (SDR) family.</text>
</comment>
<dbReference type="Gene3D" id="3.40.50.720">
    <property type="entry name" value="NAD(P)-binding Rossmann-like Domain"/>
    <property type="match status" value="1"/>
</dbReference>
<dbReference type="PROSITE" id="PS00061">
    <property type="entry name" value="ADH_SHORT"/>
    <property type="match status" value="1"/>
</dbReference>
<organism evidence="3">
    <name type="scientific">freshwater metagenome</name>
    <dbReference type="NCBI Taxonomy" id="449393"/>
    <lineage>
        <taxon>unclassified sequences</taxon>
        <taxon>metagenomes</taxon>
        <taxon>ecological metagenomes</taxon>
    </lineage>
</organism>
<dbReference type="InterPro" id="IPR002347">
    <property type="entry name" value="SDR_fam"/>
</dbReference>
<proteinExistence type="inferred from homology"/>
<reference evidence="3" key="1">
    <citation type="submission" date="2020-05" db="EMBL/GenBank/DDBJ databases">
        <authorList>
            <person name="Chiriac C."/>
            <person name="Salcher M."/>
            <person name="Ghai R."/>
            <person name="Kavagutti S V."/>
        </authorList>
    </citation>
    <scope>NUCLEOTIDE SEQUENCE</scope>
</reference>
<dbReference type="Pfam" id="PF13561">
    <property type="entry name" value="adh_short_C2"/>
    <property type="match status" value="1"/>
</dbReference>
<dbReference type="PANTHER" id="PTHR42760">
    <property type="entry name" value="SHORT-CHAIN DEHYDROGENASES/REDUCTASES FAMILY MEMBER"/>
    <property type="match status" value="1"/>
</dbReference>
<dbReference type="EMBL" id="CAFBPN010000045">
    <property type="protein sequence ID" value="CAB5022253.1"/>
    <property type="molecule type" value="Genomic_DNA"/>
</dbReference>
<dbReference type="InterPro" id="IPR020904">
    <property type="entry name" value="Sc_DH/Rdtase_CS"/>
</dbReference>
<dbReference type="EMBL" id="CAFBQU010000011">
    <property type="protein sequence ID" value="CAB5063673.1"/>
    <property type="molecule type" value="Genomic_DNA"/>
</dbReference>
<accession>A0A6J7UCH6</accession>
<dbReference type="GO" id="GO:0030497">
    <property type="term" value="P:fatty acid elongation"/>
    <property type="evidence" value="ECO:0007669"/>
    <property type="project" value="TreeGrafter"/>
</dbReference>
<evidence type="ECO:0000313" key="2">
    <source>
        <dbReference type="EMBL" id="CAB5022253.1"/>
    </source>
</evidence>
<dbReference type="SUPFAM" id="SSF51735">
    <property type="entry name" value="NAD(P)-binding Rossmann-fold domains"/>
    <property type="match status" value="1"/>
</dbReference>
<gene>
    <name evidence="2" type="ORF">UFOPK4098_00931</name>
    <name evidence="3" type="ORF">UFOPK4347_00625</name>
</gene>
<dbReference type="FunFam" id="3.40.50.720:FF:000084">
    <property type="entry name" value="Short-chain dehydrogenase reductase"/>
    <property type="match status" value="1"/>
</dbReference>
<evidence type="ECO:0000313" key="3">
    <source>
        <dbReference type="EMBL" id="CAB5063673.1"/>
    </source>
</evidence>
<dbReference type="PANTHER" id="PTHR42760:SF40">
    <property type="entry name" value="3-OXOACYL-[ACYL-CARRIER-PROTEIN] REDUCTASE, CHLOROPLASTIC"/>
    <property type="match status" value="1"/>
</dbReference>
<dbReference type="GO" id="GO:0016616">
    <property type="term" value="F:oxidoreductase activity, acting on the CH-OH group of donors, NAD or NADP as acceptor"/>
    <property type="evidence" value="ECO:0007669"/>
    <property type="project" value="TreeGrafter"/>
</dbReference>
<dbReference type="CDD" id="cd05233">
    <property type="entry name" value="SDR_c"/>
    <property type="match status" value="1"/>
</dbReference>
<name>A0A6J7UCH6_9ZZZZ</name>
<evidence type="ECO:0000256" key="1">
    <source>
        <dbReference type="ARBA" id="ARBA00006484"/>
    </source>
</evidence>
<sequence>MSQNLSRTQTPLDPADANVMDLFRLDGTVAVVTGAGRGIGRGIALGLADAGADVIITARRENELDEVAAQIAKRGRKAIKVVADITAAETIPALVDAAMSTFGRIDTWVSNAGTSDHPGNFSFDEFPEWHWDNQHALNLRPHFVASRACSSIMKPGSCLIGISSIAALKAAVNFSAYGSAKAGMNALSVTMATELGPKGIRSNIVSPGNVPTESTFKIGGITEEMLPAIAARVPIGRLGTPTDCAAAVVWLASPAGSWVTGQNIVVSGGQ</sequence>